<dbReference type="AlphaFoldDB" id="A0A378TBM0"/>
<feature type="domain" description="T6SS Phospholipase effector Tle1-like catalytic" evidence="1">
    <location>
        <begin position="41"/>
        <end position="212"/>
    </location>
</feature>
<dbReference type="Pfam" id="PF09994">
    <property type="entry name" value="T6SS_Tle1-like_cat"/>
    <property type="match status" value="1"/>
</dbReference>
<accession>A0A378TBM0</accession>
<reference evidence="2 3" key="1">
    <citation type="submission" date="2018-06" db="EMBL/GenBank/DDBJ databases">
        <authorList>
            <consortium name="Pathogen Informatics"/>
            <person name="Doyle S."/>
        </authorList>
    </citation>
    <scope>NUCLEOTIDE SEQUENCE [LARGE SCALE GENOMIC DNA]</scope>
    <source>
        <strain evidence="2 3">NCTC10821</strain>
    </source>
</reference>
<gene>
    <name evidence="2" type="ORF">NCTC10821_01668</name>
</gene>
<evidence type="ECO:0000313" key="3">
    <source>
        <dbReference type="Proteomes" id="UP000254978"/>
    </source>
</evidence>
<evidence type="ECO:0000313" key="2">
    <source>
        <dbReference type="EMBL" id="STZ58159.1"/>
    </source>
</evidence>
<name>A0A378TBM0_9MYCO</name>
<dbReference type="RefSeq" id="WP_115278110.1">
    <property type="nucleotide sequence ID" value="NZ_AP022600.1"/>
</dbReference>
<evidence type="ECO:0000259" key="1">
    <source>
        <dbReference type="Pfam" id="PF09994"/>
    </source>
</evidence>
<dbReference type="OrthoDB" id="4378831at2"/>
<dbReference type="EMBL" id="UGQT01000001">
    <property type="protein sequence ID" value="STZ58159.1"/>
    <property type="molecule type" value="Genomic_DNA"/>
</dbReference>
<organism evidence="2 3">
    <name type="scientific">Mycolicibacterium tokaiense</name>
    <dbReference type="NCBI Taxonomy" id="39695"/>
    <lineage>
        <taxon>Bacteria</taxon>
        <taxon>Bacillati</taxon>
        <taxon>Actinomycetota</taxon>
        <taxon>Actinomycetes</taxon>
        <taxon>Mycobacteriales</taxon>
        <taxon>Mycobacteriaceae</taxon>
        <taxon>Mycolicibacterium</taxon>
    </lineage>
</organism>
<keyword evidence="3" id="KW-1185">Reference proteome</keyword>
<proteinExistence type="predicted"/>
<dbReference type="Proteomes" id="UP000254978">
    <property type="component" value="Unassembled WGS sequence"/>
</dbReference>
<dbReference type="InterPro" id="IPR018712">
    <property type="entry name" value="Tle1-like_cat"/>
</dbReference>
<protein>
    <submittedName>
        <fullName evidence="2">Uncharacterized conserved protein (DUF2235)</fullName>
    </submittedName>
</protein>
<sequence>MKVIVLSVELEASTSLSQVGLPPAAPDGVHVPIRIGGDREGLHRGTAEAYSALAGCYDTGDQVVLFGAGAGAASVCLLAKVLGTVGLVEPDHHLFDFAVAHWLSPAVVRPEGDWARLGHLAATVAGAVPVPITYVGLLHMVTPAELPPMSTSLPTVQIGRHARGIDSAVGESALPVAPGTIDEVWFRGGYPDIIGLPSGDPRLSHRALDWVLDGAQQAGVQYRGTTVALPAIPSRPSPPRRLRRPRASLPDLALVHSSVRAYVEAHPRYWLHLPKRVTWVDTEWPASAERLAAPM</sequence>